<dbReference type="Proteomes" id="UP000180252">
    <property type="component" value="Unassembled WGS sequence"/>
</dbReference>
<evidence type="ECO:0000313" key="4">
    <source>
        <dbReference type="Proteomes" id="UP000180252"/>
    </source>
</evidence>
<proteinExistence type="predicted"/>
<gene>
    <name evidence="3" type="ORF">B0A71_07070</name>
    <name evidence="2" type="ORF">BHE19_15680</name>
</gene>
<keyword evidence="5" id="KW-1185">Reference proteome</keyword>
<organism evidence="2 4">
    <name type="scientific">Flavobacterium tructae</name>
    <dbReference type="NCBI Taxonomy" id="1114873"/>
    <lineage>
        <taxon>Bacteria</taxon>
        <taxon>Pseudomonadati</taxon>
        <taxon>Bacteroidota</taxon>
        <taxon>Flavobacteriia</taxon>
        <taxon>Flavobacteriales</taxon>
        <taxon>Flavobacteriaceae</taxon>
        <taxon>Flavobacterium</taxon>
    </lineage>
</organism>
<evidence type="ECO:0000313" key="3">
    <source>
        <dbReference type="EMBL" id="OXB20553.1"/>
    </source>
</evidence>
<feature type="transmembrane region" description="Helical" evidence="1">
    <location>
        <begin position="84"/>
        <end position="108"/>
    </location>
</feature>
<dbReference type="EMBL" id="MUHG01000013">
    <property type="protein sequence ID" value="OXB20553.1"/>
    <property type="molecule type" value="Genomic_DNA"/>
</dbReference>
<accession>A0A1S1J3N2</accession>
<dbReference type="Proteomes" id="UP000198319">
    <property type="component" value="Unassembled WGS sequence"/>
</dbReference>
<protein>
    <submittedName>
        <fullName evidence="2">Uncharacterized protein</fullName>
    </submittedName>
</protein>
<comment type="caution">
    <text evidence="2">The sequence shown here is derived from an EMBL/GenBank/DDBJ whole genome shotgun (WGS) entry which is preliminary data.</text>
</comment>
<evidence type="ECO:0000313" key="5">
    <source>
        <dbReference type="Proteomes" id="UP000198319"/>
    </source>
</evidence>
<evidence type="ECO:0000313" key="2">
    <source>
        <dbReference type="EMBL" id="OHT43786.1"/>
    </source>
</evidence>
<name>A0A1S1J3N2_9FLAO</name>
<keyword evidence="1" id="KW-0812">Transmembrane</keyword>
<reference evidence="3 5" key="3">
    <citation type="submission" date="2016-11" db="EMBL/GenBank/DDBJ databases">
        <title>Whole genomes of Flavobacteriaceae.</title>
        <authorList>
            <person name="Stine C."/>
            <person name="Li C."/>
            <person name="Tadesse D."/>
        </authorList>
    </citation>
    <scope>NUCLEOTIDE SEQUENCE [LARGE SCALE GENOMIC DNA]</scope>
    <source>
        <strain evidence="3 5">ATCC BAA-2541</strain>
    </source>
</reference>
<dbReference type="AlphaFoldDB" id="A0A1S1J3N2"/>
<feature type="transmembrane region" description="Helical" evidence="1">
    <location>
        <begin position="12"/>
        <end position="34"/>
    </location>
</feature>
<dbReference type="RefSeq" id="WP_070908229.1">
    <property type="nucleotide sequence ID" value="NZ_JASTTY010000008.1"/>
</dbReference>
<reference evidence="2" key="2">
    <citation type="submission" date="2016-09" db="EMBL/GenBank/DDBJ databases">
        <authorList>
            <person name="Capua I."/>
            <person name="De Benedictis P."/>
            <person name="Joannis T."/>
            <person name="Lombin L.H."/>
            <person name="Cattoli G."/>
        </authorList>
    </citation>
    <scope>NUCLEOTIDE SEQUENCE [LARGE SCALE GENOMIC DNA]</scope>
    <source>
        <strain evidence="2">MSU</strain>
    </source>
</reference>
<reference evidence="4" key="1">
    <citation type="submission" date="2016-09" db="EMBL/GenBank/DDBJ databases">
        <authorList>
            <person name="Chen S."/>
            <person name="Walker E."/>
        </authorList>
    </citation>
    <scope>NUCLEOTIDE SEQUENCE [LARGE SCALE GENOMIC DNA]</scope>
    <source>
        <strain evidence="4">MSU</strain>
    </source>
</reference>
<dbReference type="EMBL" id="MIKE01000026">
    <property type="protein sequence ID" value="OHT43786.1"/>
    <property type="molecule type" value="Genomic_DNA"/>
</dbReference>
<feature type="transmembrane region" description="Helical" evidence="1">
    <location>
        <begin position="54"/>
        <end position="72"/>
    </location>
</feature>
<keyword evidence="1" id="KW-1133">Transmembrane helix</keyword>
<evidence type="ECO:0000256" key="1">
    <source>
        <dbReference type="SAM" id="Phobius"/>
    </source>
</evidence>
<sequence length="389" mass="45905">MEKKLKQFFVKSFLVLLFIHLGYFLYGFFTFKGIANINSYFEFYRFKFYDDVSISHFFISGLFLFFFLIFLIRNHSRYPYSLTNLLKTGLVLLLICFLSFSFFISYSFGLNAKLRSELPEVDFNRDKTLLNVLNPFLYNYTSYSSEKLFNPVNILYPKPYPVTEVVDSVLISNGYYNTESTYYSIDTLKVLTTDLDKVSTVTGKVLDEIGLDQKELSKRIITKKVIKDSTEILFRGVEVQPQYDDSICIFLENKSLFKAVEGIAGEKQQYDAAVQRYKLLYKYRKDSLQLNFQKLDTLLKKYKIESNIVPKELAADAFYFREHRDEVLNTIRNSFDRKALMEKFTTFDKLFYEPNYLHPSIIGMYFGVIVTVWLILFLVYVLFNRRSRG</sequence>
<feature type="transmembrane region" description="Helical" evidence="1">
    <location>
        <begin position="362"/>
        <end position="383"/>
    </location>
</feature>
<keyword evidence="1" id="KW-0472">Membrane</keyword>